<dbReference type="Proteomes" id="UP000004080">
    <property type="component" value="Unassembled WGS sequence"/>
</dbReference>
<dbReference type="STRING" id="1196324.A374_14945"/>
<protein>
    <submittedName>
        <fullName evidence="2">Protein CgeB</fullName>
    </submittedName>
</protein>
<evidence type="ECO:0000313" key="3">
    <source>
        <dbReference type="Proteomes" id="UP000004080"/>
    </source>
</evidence>
<dbReference type="EMBL" id="AKKV01000031">
    <property type="protein sequence ID" value="EIT84635.1"/>
    <property type="molecule type" value="Genomic_DNA"/>
</dbReference>
<dbReference type="eggNOG" id="COG4641">
    <property type="taxonomic scope" value="Bacteria"/>
</dbReference>
<dbReference type="InterPro" id="IPR055259">
    <property type="entry name" value="YkvP/CgeB_Glyco_trans-like"/>
</dbReference>
<evidence type="ECO:0000313" key="2">
    <source>
        <dbReference type="EMBL" id="EIT84635.1"/>
    </source>
</evidence>
<sequence length="342" mass="39190">MRILFLSSGYFGIYQHFENCILSALKQEGHYCRFLSVYQSLGPSFPSFQSKVKHFQPDLVLTLNGFVLSEEVSSWLATKNIHRAVWMTEDPYYLDLSKPIIHRYEDVFTIDSAALSLYKEWEHRSVHLLPLGTDPHLLDAAVEEETSGTDLCLVGFPYPDRISLITALLQDTDYTIAVAGGMWRELLKEEQHGGKLTIYDWISPKKASTLYKKSKIILNTHRPADLDANQNSLHIQGRSINNRTFDVALCGGFQLISDMPDLRTYYTEEEMISFTTYDELLSLIHFYMKEDVARTHIACAAQKTTQARDTFLQRIRQLLQALSINKTAHSFLSCKHQGRLLP</sequence>
<proteinExistence type="predicted"/>
<feature type="domain" description="Spore protein YkvP/CgeB glycosyl transferase-like" evidence="1">
    <location>
        <begin position="165"/>
        <end position="320"/>
    </location>
</feature>
<comment type="caution">
    <text evidence="2">The sequence shown here is derived from an EMBL/GenBank/DDBJ whole genome shotgun (WGS) entry which is preliminary data.</text>
</comment>
<dbReference type="PATRIC" id="fig|1196324.3.peg.3056"/>
<dbReference type="Pfam" id="PF13524">
    <property type="entry name" value="Glyco_trans_1_2"/>
    <property type="match status" value="1"/>
</dbReference>
<evidence type="ECO:0000259" key="1">
    <source>
        <dbReference type="Pfam" id="PF13524"/>
    </source>
</evidence>
<dbReference type="AlphaFoldDB" id="I8UCI3"/>
<keyword evidence="3" id="KW-1185">Reference proteome</keyword>
<organism evidence="2 3">
    <name type="scientific">Fictibacillus macauensis ZFHKF-1</name>
    <dbReference type="NCBI Taxonomy" id="1196324"/>
    <lineage>
        <taxon>Bacteria</taxon>
        <taxon>Bacillati</taxon>
        <taxon>Bacillota</taxon>
        <taxon>Bacilli</taxon>
        <taxon>Bacillales</taxon>
        <taxon>Fictibacillaceae</taxon>
        <taxon>Fictibacillus</taxon>
    </lineage>
</organism>
<dbReference type="RefSeq" id="WP_007203065.1">
    <property type="nucleotide sequence ID" value="NZ_AKKV01000031.1"/>
</dbReference>
<reference evidence="2 3" key="1">
    <citation type="journal article" date="2012" name="J. Bacteriol.">
        <title>Genome of Bacillus macauensis ZFHKF-1, a Long-Chain-Forming Bacterium.</title>
        <authorList>
            <person name="Cai L."/>
            <person name="Zhang T."/>
        </authorList>
    </citation>
    <scope>NUCLEOTIDE SEQUENCE [LARGE SCALE GENOMIC DNA]</scope>
    <source>
        <strain evidence="2 3">ZFHKF-1</strain>
    </source>
</reference>
<gene>
    <name evidence="2" type="ORF">A374_14945</name>
</gene>
<name>I8UCI3_9BACL</name>
<accession>I8UCI3</accession>